<keyword evidence="2" id="KW-0862">Zinc</keyword>
<dbReference type="InterPro" id="IPR013785">
    <property type="entry name" value="Aldolase_TIM"/>
</dbReference>
<dbReference type="SUPFAM" id="SSF51569">
    <property type="entry name" value="Aldolase"/>
    <property type="match status" value="1"/>
</dbReference>
<dbReference type="Pfam" id="PF01116">
    <property type="entry name" value="F_bP_aldolase"/>
    <property type="match status" value="1"/>
</dbReference>
<organism evidence="3 4">
    <name type="scientific">Candidatus Rhodoluna planktonica</name>
    <dbReference type="NCBI Taxonomy" id="535712"/>
    <lineage>
        <taxon>Bacteria</taxon>
        <taxon>Bacillati</taxon>
        <taxon>Actinomycetota</taxon>
        <taxon>Actinomycetes</taxon>
        <taxon>Micrococcales</taxon>
        <taxon>Microbacteriaceae</taxon>
        <taxon>Luna cluster</taxon>
        <taxon>Luna-1 subcluster</taxon>
        <taxon>Rhodoluna</taxon>
    </lineage>
</organism>
<dbReference type="InterPro" id="IPR000771">
    <property type="entry name" value="FBA_II"/>
</dbReference>
<evidence type="ECO:0000256" key="2">
    <source>
        <dbReference type="PIRSR" id="PIRSR001359-3"/>
    </source>
</evidence>
<proteinExistence type="predicted"/>
<protein>
    <submittedName>
        <fullName evidence="3">Fructose-bisphosphate aldolase</fullName>
    </submittedName>
</protein>
<evidence type="ECO:0000313" key="4">
    <source>
        <dbReference type="Proteomes" id="UP000243784"/>
    </source>
</evidence>
<dbReference type="Gene3D" id="3.20.20.70">
    <property type="entry name" value="Aldolase class I"/>
    <property type="match status" value="1"/>
</dbReference>
<dbReference type="EMBL" id="CP015208">
    <property type="protein sequence ID" value="AOY55523.1"/>
    <property type="molecule type" value="Genomic_DNA"/>
</dbReference>
<dbReference type="InterPro" id="IPR050246">
    <property type="entry name" value="Class_II_FBP_aldolase"/>
</dbReference>
<dbReference type="OrthoDB" id="9803995at2"/>
<feature type="active site" description="Proton donor" evidence="1">
    <location>
        <position position="82"/>
    </location>
</feature>
<dbReference type="RefSeq" id="WP_070954041.1">
    <property type="nucleotide sequence ID" value="NZ_CP015208.1"/>
</dbReference>
<sequence length="276" mass="29002">MSLVSPFEMFSQLSAGKAIGAFNVIQIEHAQAIVSAAEEMNAPVFLQLSQNAIKYHGALAPIGLAMLSIAQASSAQVAVHLDHADDLTLISEAISLGFNSIMFDGSHLTFADNVSTTKSLSSKCRDAGIWLEAELGEIGGKDGVHSPTVRTKPGEAAAFVSETSVDGLAVAVGSSHAMTTKEAALDVDLISTIHKVVDVPLVLHGSSGVSDENIAAAIRAGIRKINVSTDLNQKMTQAIFEYLSANPNSHDPRKYLGAARTAVKSAVSNYLHIFGY</sequence>
<evidence type="ECO:0000256" key="1">
    <source>
        <dbReference type="PIRSR" id="PIRSR001359-1"/>
    </source>
</evidence>
<dbReference type="GO" id="GO:0005975">
    <property type="term" value="P:carbohydrate metabolic process"/>
    <property type="evidence" value="ECO:0007669"/>
    <property type="project" value="InterPro"/>
</dbReference>
<feature type="binding site" evidence="2">
    <location>
        <position position="176"/>
    </location>
    <ligand>
        <name>Zn(2+)</name>
        <dbReference type="ChEBI" id="CHEBI:29105"/>
        <label>1</label>
        <note>catalytic</note>
    </ligand>
</feature>
<dbReference type="Proteomes" id="UP000243784">
    <property type="component" value="Chromosome"/>
</dbReference>
<accession>A0A1D9DXJ4</accession>
<keyword evidence="4" id="KW-1185">Reference proteome</keyword>
<dbReference type="KEGG" id="rpla:A4Z71_00420"/>
<evidence type="ECO:0000313" key="3">
    <source>
        <dbReference type="EMBL" id="AOY55523.1"/>
    </source>
</evidence>
<dbReference type="GO" id="GO:0008270">
    <property type="term" value="F:zinc ion binding"/>
    <property type="evidence" value="ECO:0007669"/>
    <property type="project" value="InterPro"/>
</dbReference>
<feature type="binding site" evidence="2">
    <location>
        <position position="104"/>
    </location>
    <ligand>
        <name>Zn(2+)</name>
        <dbReference type="ChEBI" id="CHEBI:29105"/>
        <label>2</label>
    </ligand>
</feature>
<feature type="binding site" evidence="2">
    <location>
        <position position="204"/>
    </location>
    <ligand>
        <name>Zn(2+)</name>
        <dbReference type="ChEBI" id="CHEBI:29105"/>
        <label>1</label>
        <note>catalytic</note>
    </ligand>
</feature>
<dbReference type="CDD" id="cd00947">
    <property type="entry name" value="TBP_aldolase_IIB"/>
    <property type="match status" value="1"/>
</dbReference>
<dbReference type="GO" id="GO:0016832">
    <property type="term" value="F:aldehyde-lyase activity"/>
    <property type="evidence" value="ECO:0007669"/>
    <property type="project" value="InterPro"/>
</dbReference>
<feature type="binding site" evidence="2">
    <location>
        <position position="83"/>
    </location>
    <ligand>
        <name>Zn(2+)</name>
        <dbReference type="ChEBI" id="CHEBI:29105"/>
        <label>1</label>
        <note>catalytic</note>
    </ligand>
</feature>
<gene>
    <name evidence="3" type="ORF">A4Z71_00420</name>
</gene>
<dbReference type="AlphaFoldDB" id="A0A1D9DXJ4"/>
<keyword evidence="2" id="KW-0479">Metal-binding</keyword>
<dbReference type="STRING" id="535712.A4Z71_00420"/>
<dbReference type="PANTHER" id="PTHR30304">
    <property type="entry name" value="D-TAGATOSE-1,6-BISPHOSPHATE ALDOLASE"/>
    <property type="match status" value="1"/>
</dbReference>
<reference evidence="3" key="1">
    <citation type="journal article" date="2016" name="Biochim. Biophys. Acta">
        <title>Photochemical characterization of actinorhodopsin and its functional existence in the natural host.</title>
        <authorList>
            <person name="Nakamura S."/>
            <person name="Kikukawa T."/>
            <person name="Tamogami J."/>
            <person name="Kamiya M."/>
            <person name="Aizawa T."/>
            <person name="Hahn M.W."/>
            <person name="Ihara K."/>
            <person name="Kamo N."/>
            <person name="Demura M."/>
        </authorList>
    </citation>
    <scope>NUCLEOTIDE SEQUENCE [LARGE SCALE GENOMIC DNA]</scope>
    <source>
        <strain evidence="3">MWH-Dar1</strain>
    </source>
</reference>
<name>A0A1D9DXJ4_9MICO</name>
<feature type="binding site" evidence="2">
    <location>
        <position position="134"/>
    </location>
    <ligand>
        <name>Zn(2+)</name>
        <dbReference type="ChEBI" id="CHEBI:29105"/>
        <label>2</label>
    </ligand>
</feature>
<comment type="cofactor">
    <cofactor evidence="2">
        <name>Zn(2+)</name>
        <dbReference type="ChEBI" id="CHEBI:29105"/>
    </cofactor>
    <text evidence="2">Binds 2 Zn(2+) ions per subunit. One is catalytic and the other provides a structural contribution.</text>
</comment>
<dbReference type="NCBIfam" id="TIGR00167">
    <property type="entry name" value="cbbA"/>
    <property type="match status" value="1"/>
</dbReference>
<dbReference type="PANTHER" id="PTHR30304:SF0">
    <property type="entry name" value="D-TAGATOSE-1,6-BISPHOSPHATE ALDOLASE SUBUNIT GATY-RELATED"/>
    <property type="match status" value="1"/>
</dbReference>
<dbReference type="PIRSF" id="PIRSF001359">
    <property type="entry name" value="F_bP_aldolase_II"/>
    <property type="match status" value="1"/>
</dbReference>